<dbReference type="EMBL" id="CAJVQB010151896">
    <property type="protein sequence ID" value="CAG8855675.1"/>
    <property type="molecule type" value="Genomic_DNA"/>
</dbReference>
<feature type="compositionally biased region" description="Polar residues" evidence="1">
    <location>
        <begin position="44"/>
        <end position="57"/>
    </location>
</feature>
<accession>A0ABN7XMC9</accession>
<name>A0ABN7XMC9_GIGMA</name>
<feature type="non-terminal residue" evidence="2">
    <location>
        <position position="1"/>
    </location>
</feature>
<dbReference type="Proteomes" id="UP000789901">
    <property type="component" value="Unassembled WGS sequence"/>
</dbReference>
<feature type="compositionally biased region" description="Basic and acidic residues" evidence="1">
    <location>
        <begin position="25"/>
        <end position="42"/>
    </location>
</feature>
<gene>
    <name evidence="2" type="ORF">GMARGA_LOCUS44496</name>
</gene>
<evidence type="ECO:0000256" key="1">
    <source>
        <dbReference type="SAM" id="MobiDB-lite"/>
    </source>
</evidence>
<keyword evidence="3" id="KW-1185">Reference proteome</keyword>
<protein>
    <submittedName>
        <fullName evidence="2">10587_t:CDS:1</fullName>
    </submittedName>
</protein>
<evidence type="ECO:0000313" key="3">
    <source>
        <dbReference type="Proteomes" id="UP000789901"/>
    </source>
</evidence>
<evidence type="ECO:0000313" key="2">
    <source>
        <dbReference type="EMBL" id="CAG8855675.1"/>
    </source>
</evidence>
<comment type="caution">
    <text evidence="2">The sequence shown here is derived from an EMBL/GenBank/DDBJ whole genome shotgun (WGS) entry which is preliminary data.</text>
</comment>
<organism evidence="2 3">
    <name type="scientific">Gigaspora margarita</name>
    <dbReference type="NCBI Taxonomy" id="4874"/>
    <lineage>
        <taxon>Eukaryota</taxon>
        <taxon>Fungi</taxon>
        <taxon>Fungi incertae sedis</taxon>
        <taxon>Mucoromycota</taxon>
        <taxon>Glomeromycotina</taxon>
        <taxon>Glomeromycetes</taxon>
        <taxon>Diversisporales</taxon>
        <taxon>Gigasporaceae</taxon>
        <taxon>Gigaspora</taxon>
    </lineage>
</organism>
<sequence>QMDIDGQQPSPQKHVKISQPATENSKVKDRSQNIQNKSREVGETSETPKNQNEMMIS</sequence>
<proteinExistence type="predicted"/>
<feature type="region of interest" description="Disordered" evidence="1">
    <location>
        <begin position="1"/>
        <end position="57"/>
    </location>
</feature>
<feature type="non-terminal residue" evidence="2">
    <location>
        <position position="57"/>
    </location>
</feature>
<reference evidence="2 3" key="1">
    <citation type="submission" date="2021-06" db="EMBL/GenBank/DDBJ databases">
        <authorList>
            <person name="Kallberg Y."/>
            <person name="Tangrot J."/>
            <person name="Rosling A."/>
        </authorList>
    </citation>
    <scope>NUCLEOTIDE SEQUENCE [LARGE SCALE GENOMIC DNA]</scope>
    <source>
        <strain evidence="2 3">120-4 pot B 10/14</strain>
    </source>
</reference>